<gene>
    <name evidence="1" type="ORF">KPH14_003528</name>
</gene>
<protein>
    <submittedName>
        <fullName evidence="1">Uncharacterized protein</fullName>
    </submittedName>
</protein>
<dbReference type="EMBL" id="JAIFRP010004357">
    <property type="protein sequence ID" value="KAK2577421.1"/>
    <property type="molecule type" value="Genomic_DNA"/>
</dbReference>
<evidence type="ECO:0000313" key="1">
    <source>
        <dbReference type="EMBL" id="KAK2577421.1"/>
    </source>
</evidence>
<reference evidence="1" key="1">
    <citation type="submission" date="2021-08" db="EMBL/GenBank/DDBJ databases">
        <authorList>
            <person name="Misof B."/>
            <person name="Oliver O."/>
            <person name="Podsiadlowski L."/>
            <person name="Donath A."/>
            <person name="Peters R."/>
            <person name="Mayer C."/>
            <person name="Rust J."/>
            <person name="Gunkel S."/>
            <person name="Lesny P."/>
            <person name="Martin S."/>
            <person name="Oeyen J.P."/>
            <person name="Petersen M."/>
            <person name="Panagiotis P."/>
            <person name="Wilbrandt J."/>
            <person name="Tanja T."/>
        </authorList>
    </citation>
    <scope>NUCLEOTIDE SEQUENCE</scope>
    <source>
        <strain evidence="1">GBR_01_08_01A</strain>
        <tissue evidence="1">Thorax + abdomen</tissue>
    </source>
</reference>
<proteinExistence type="predicted"/>
<evidence type="ECO:0000313" key="2">
    <source>
        <dbReference type="Proteomes" id="UP001258017"/>
    </source>
</evidence>
<sequence length="101" mass="11658">MIIHDVFNPRIELARDRNDRSKPKICTRRGSCRPSPDGNQHCNLFVLGHGIAASRNVPLFNPINNRRYLTPNAFEGARAERRWTTPTKYYVLPLKLLRNSS</sequence>
<name>A0AAD9RCY9_9HYME</name>
<dbReference type="Proteomes" id="UP001258017">
    <property type="component" value="Unassembled WGS sequence"/>
</dbReference>
<organism evidence="1 2">
    <name type="scientific">Odynerus spinipes</name>
    <dbReference type="NCBI Taxonomy" id="1348599"/>
    <lineage>
        <taxon>Eukaryota</taxon>
        <taxon>Metazoa</taxon>
        <taxon>Ecdysozoa</taxon>
        <taxon>Arthropoda</taxon>
        <taxon>Hexapoda</taxon>
        <taxon>Insecta</taxon>
        <taxon>Pterygota</taxon>
        <taxon>Neoptera</taxon>
        <taxon>Endopterygota</taxon>
        <taxon>Hymenoptera</taxon>
        <taxon>Apocrita</taxon>
        <taxon>Aculeata</taxon>
        <taxon>Vespoidea</taxon>
        <taxon>Vespidae</taxon>
        <taxon>Eumeninae</taxon>
        <taxon>Odynerus</taxon>
    </lineage>
</organism>
<accession>A0AAD9RCY9</accession>
<dbReference type="AlphaFoldDB" id="A0AAD9RCY9"/>
<keyword evidence="2" id="KW-1185">Reference proteome</keyword>
<comment type="caution">
    <text evidence="1">The sequence shown here is derived from an EMBL/GenBank/DDBJ whole genome shotgun (WGS) entry which is preliminary data.</text>
</comment>
<reference evidence="1" key="2">
    <citation type="journal article" date="2023" name="Commun. Biol.">
        <title>Intrasexual cuticular hydrocarbon dimorphism in a wasp sheds light on hydrocarbon biosynthesis genes in Hymenoptera.</title>
        <authorList>
            <person name="Moris V.C."/>
            <person name="Podsiadlowski L."/>
            <person name="Martin S."/>
            <person name="Oeyen J.P."/>
            <person name="Donath A."/>
            <person name="Petersen M."/>
            <person name="Wilbrandt J."/>
            <person name="Misof B."/>
            <person name="Liedtke D."/>
            <person name="Thamm M."/>
            <person name="Scheiner R."/>
            <person name="Schmitt T."/>
            <person name="Niehuis O."/>
        </authorList>
    </citation>
    <scope>NUCLEOTIDE SEQUENCE</scope>
    <source>
        <strain evidence="1">GBR_01_08_01A</strain>
    </source>
</reference>